<comment type="caution">
    <text evidence="1">The sequence shown here is derived from an EMBL/GenBank/DDBJ whole genome shotgun (WGS) entry which is preliminary data.</text>
</comment>
<sequence length="102" mass="11123">MNISLSDIAAIVAAAHLQGPPTVRADLDGKPVRVLTLRGSRPGELYDFTLDDGHRRWRLESVSHESGVDTHGRTLGRRLSARLNVLHGTAAEHFGQRPLALP</sequence>
<dbReference type="EMBL" id="BMSX01000004">
    <property type="protein sequence ID" value="GGR06688.1"/>
    <property type="molecule type" value="Genomic_DNA"/>
</dbReference>
<evidence type="ECO:0000313" key="2">
    <source>
        <dbReference type="Proteomes" id="UP000658320"/>
    </source>
</evidence>
<name>A0A918C4Q7_9ACTN</name>
<protein>
    <submittedName>
        <fullName evidence="1">Uncharacterized protein</fullName>
    </submittedName>
</protein>
<dbReference type="Proteomes" id="UP000658320">
    <property type="component" value="Unassembled WGS sequence"/>
</dbReference>
<gene>
    <name evidence="1" type="ORF">GCM10010251_23070</name>
</gene>
<dbReference type="RefSeq" id="WP_189935012.1">
    <property type="nucleotide sequence ID" value="NZ_BMSX01000004.1"/>
</dbReference>
<reference evidence="1" key="2">
    <citation type="submission" date="2020-09" db="EMBL/GenBank/DDBJ databases">
        <authorList>
            <person name="Sun Q."/>
            <person name="Ohkuma M."/>
        </authorList>
    </citation>
    <scope>NUCLEOTIDE SEQUENCE</scope>
    <source>
        <strain evidence="1">JCM 4346</strain>
    </source>
</reference>
<keyword evidence="2" id="KW-1185">Reference proteome</keyword>
<reference evidence="1" key="1">
    <citation type="journal article" date="2014" name="Int. J. Syst. Evol. Microbiol.">
        <title>Complete genome sequence of Corynebacterium casei LMG S-19264T (=DSM 44701T), isolated from a smear-ripened cheese.</title>
        <authorList>
            <consortium name="US DOE Joint Genome Institute (JGI-PGF)"/>
            <person name="Walter F."/>
            <person name="Albersmeier A."/>
            <person name="Kalinowski J."/>
            <person name="Ruckert C."/>
        </authorList>
    </citation>
    <scope>NUCLEOTIDE SEQUENCE</scope>
    <source>
        <strain evidence="1">JCM 4346</strain>
    </source>
</reference>
<proteinExistence type="predicted"/>
<accession>A0A918C4Q7</accession>
<dbReference type="AlphaFoldDB" id="A0A918C4Q7"/>
<evidence type="ECO:0000313" key="1">
    <source>
        <dbReference type="EMBL" id="GGR06688.1"/>
    </source>
</evidence>
<organism evidence="1 2">
    <name type="scientific">Streptomyces aurantiogriseus</name>
    <dbReference type="NCBI Taxonomy" id="66870"/>
    <lineage>
        <taxon>Bacteria</taxon>
        <taxon>Bacillati</taxon>
        <taxon>Actinomycetota</taxon>
        <taxon>Actinomycetes</taxon>
        <taxon>Kitasatosporales</taxon>
        <taxon>Streptomycetaceae</taxon>
        <taxon>Streptomyces</taxon>
    </lineage>
</organism>